<reference evidence="2 3" key="1">
    <citation type="submission" date="2020-08" db="EMBL/GenBank/DDBJ databases">
        <title>Genomic Encyclopedia of Type Strains, Phase IV (KMG-IV): sequencing the most valuable type-strain genomes for metagenomic binning, comparative biology and taxonomic classification.</title>
        <authorList>
            <person name="Goeker M."/>
        </authorList>
    </citation>
    <scope>NUCLEOTIDE SEQUENCE [LARGE SCALE GENOMIC DNA]</scope>
    <source>
        <strain evidence="2 3">DSM 23562</strain>
    </source>
</reference>
<feature type="chain" id="PRO_5031262206" evidence="1">
    <location>
        <begin position="20"/>
        <end position="426"/>
    </location>
</feature>
<gene>
    <name evidence="2" type="ORF">HNQ39_005252</name>
</gene>
<dbReference type="AlphaFoldDB" id="A0A7W9W935"/>
<keyword evidence="1" id="KW-0732">Signal</keyword>
<dbReference type="EMBL" id="JACHGW010000006">
    <property type="protein sequence ID" value="MBB6053418.1"/>
    <property type="molecule type" value="Genomic_DNA"/>
</dbReference>
<organism evidence="2 3">
    <name type="scientific">Armatimonas rosea</name>
    <dbReference type="NCBI Taxonomy" id="685828"/>
    <lineage>
        <taxon>Bacteria</taxon>
        <taxon>Bacillati</taxon>
        <taxon>Armatimonadota</taxon>
        <taxon>Armatimonadia</taxon>
        <taxon>Armatimonadales</taxon>
        <taxon>Armatimonadaceae</taxon>
        <taxon>Armatimonas</taxon>
    </lineage>
</organism>
<accession>A0A7W9W935</accession>
<evidence type="ECO:0000256" key="1">
    <source>
        <dbReference type="SAM" id="SignalP"/>
    </source>
</evidence>
<protein>
    <submittedName>
        <fullName evidence="2">Outer membrane lipopolysaccharide assembly protein LptE/RlpB</fullName>
    </submittedName>
</protein>
<keyword evidence="3" id="KW-1185">Reference proteome</keyword>
<proteinExistence type="predicted"/>
<comment type="caution">
    <text evidence="2">The sequence shown here is derived from an EMBL/GenBank/DDBJ whole genome shotgun (WGS) entry which is preliminary data.</text>
</comment>
<dbReference type="Proteomes" id="UP000520814">
    <property type="component" value="Unassembled WGS sequence"/>
</dbReference>
<feature type="signal peptide" evidence="1">
    <location>
        <begin position="1"/>
        <end position="19"/>
    </location>
</feature>
<name>A0A7W9W935_ARMRO</name>
<sequence>MRSTLFAALALAAALPAAAQDTNLIVQGSAGRSRLTTISSDPEWFNKTIDVDFKNATLEDAIKKILDAAKVKLDKIDDQTKGNKNKLTLKLDAVNVRDALASVSRLYGAQAYVLSEDGKTTVELRKRTADTVNIGGSFSTFPGMTGFGGSLGGNSSGSTTSIIVPGSASSSVRFKDLPEKTLDIEVKDGSARDVIKQICEKAGIDYEIEDGLKSDSKLSIKMRGVSVGNALDNAASWLGGGWKAEKKGDKVKVVFSKRYPVPGPRWLTNPGGRGQVFTAPGPNIPILSDLPIIGNLFRSTPTLSKRVSLDKKNTDVRECFKELLKDADLSYALADDLPSDTKSFTFSNVPLSTALDMICESIEVGWTAEQGPDGKPIVRIGKRYKNRIRQSSQAPLFNNLSIAPSYSRTSRRGFDNPRIPIDFFLL</sequence>
<evidence type="ECO:0000313" key="3">
    <source>
        <dbReference type="Proteomes" id="UP000520814"/>
    </source>
</evidence>
<dbReference type="RefSeq" id="WP_184203511.1">
    <property type="nucleotide sequence ID" value="NZ_JACHGW010000006.1"/>
</dbReference>
<evidence type="ECO:0000313" key="2">
    <source>
        <dbReference type="EMBL" id="MBB6053418.1"/>
    </source>
</evidence>